<dbReference type="SMART" id="SM00666">
    <property type="entry name" value="PB1"/>
    <property type="match status" value="1"/>
</dbReference>
<dbReference type="AlphaFoldDB" id="A0A9N9IZK5"/>
<dbReference type="InterPro" id="IPR053793">
    <property type="entry name" value="PB1-like"/>
</dbReference>
<gene>
    <name evidence="2" type="ORF">RFULGI_LOCUS13887</name>
</gene>
<proteinExistence type="predicted"/>
<dbReference type="Pfam" id="PF00564">
    <property type="entry name" value="PB1"/>
    <property type="match status" value="1"/>
</dbReference>
<organism evidence="2 3">
    <name type="scientific">Racocetra fulgida</name>
    <dbReference type="NCBI Taxonomy" id="60492"/>
    <lineage>
        <taxon>Eukaryota</taxon>
        <taxon>Fungi</taxon>
        <taxon>Fungi incertae sedis</taxon>
        <taxon>Mucoromycota</taxon>
        <taxon>Glomeromycotina</taxon>
        <taxon>Glomeromycetes</taxon>
        <taxon>Diversisporales</taxon>
        <taxon>Gigasporaceae</taxon>
        <taxon>Racocetra</taxon>
    </lineage>
</organism>
<dbReference type="PROSITE" id="PS51745">
    <property type="entry name" value="PB1"/>
    <property type="match status" value="1"/>
</dbReference>
<name>A0A9N9IZK5_9GLOM</name>
<evidence type="ECO:0000259" key="1">
    <source>
        <dbReference type="PROSITE" id="PS51745"/>
    </source>
</evidence>
<keyword evidence="3" id="KW-1185">Reference proteome</keyword>
<evidence type="ECO:0000313" key="2">
    <source>
        <dbReference type="EMBL" id="CAG8755073.1"/>
    </source>
</evidence>
<feature type="domain" description="PB1" evidence="1">
    <location>
        <begin position="9"/>
        <end position="87"/>
    </location>
</feature>
<reference evidence="2" key="1">
    <citation type="submission" date="2021-06" db="EMBL/GenBank/DDBJ databases">
        <authorList>
            <person name="Kallberg Y."/>
            <person name="Tangrot J."/>
            <person name="Rosling A."/>
        </authorList>
    </citation>
    <scope>NUCLEOTIDE SEQUENCE</scope>
    <source>
        <strain evidence="2">IN212</strain>
    </source>
</reference>
<dbReference type="OrthoDB" id="2419370at2759"/>
<dbReference type="Gene3D" id="3.10.20.90">
    <property type="entry name" value="Phosphatidylinositol 3-kinase Catalytic Subunit, Chain A, domain 1"/>
    <property type="match status" value="1"/>
</dbReference>
<evidence type="ECO:0000313" key="3">
    <source>
        <dbReference type="Proteomes" id="UP000789396"/>
    </source>
</evidence>
<feature type="non-terminal residue" evidence="2">
    <location>
        <position position="1"/>
    </location>
</feature>
<dbReference type="CDD" id="cd05992">
    <property type="entry name" value="PB1"/>
    <property type="match status" value="1"/>
</dbReference>
<protein>
    <submittedName>
        <fullName evidence="2">750_t:CDS:1</fullName>
    </submittedName>
</protein>
<dbReference type="InterPro" id="IPR000270">
    <property type="entry name" value="PB1_dom"/>
</dbReference>
<comment type="caution">
    <text evidence="2">The sequence shown here is derived from an EMBL/GenBank/DDBJ whole genome shotgun (WGS) entry which is preliminary data.</text>
</comment>
<dbReference type="SUPFAM" id="SSF54277">
    <property type="entry name" value="CAD &amp; PB1 domains"/>
    <property type="match status" value="1"/>
</dbReference>
<sequence>LNLMSLPKPTVFKITNHDDSTTRRFTMPTPTPSWEELSTKIRQIFEIPKQTRISLTYLDEEGDVITFSSEAELQDLYNERECSMQENHGELIRQEMTNLRQENNPTIAIANSNARKFGLKIYVEKQIIEDVEKQIIEDEFEDRNNCAQQ</sequence>
<dbReference type="EMBL" id="CAJVPZ010038177">
    <property type="protein sequence ID" value="CAG8755073.1"/>
    <property type="molecule type" value="Genomic_DNA"/>
</dbReference>
<accession>A0A9N9IZK5</accession>
<dbReference type="Proteomes" id="UP000789396">
    <property type="component" value="Unassembled WGS sequence"/>
</dbReference>